<accession>A0A1W0D2K5</accession>
<gene>
    <name evidence="2" type="ORF">B0T45_09670</name>
</gene>
<dbReference type="InterPro" id="IPR036429">
    <property type="entry name" value="SpoA-like_sf"/>
</dbReference>
<protein>
    <recommendedName>
        <fullName evidence="1">Flagellar motor switch protein FliN-like C-terminal domain-containing protein</fullName>
    </recommendedName>
</protein>
<dbReference type="AlphaFoldDB" id="A0A1W0D2K5"/>
<evidence type="ECO:0000259" key="1">
    <source>
        <dbReference type="Pfam" id="PF01052"/>
    </source>
</evidence>
<comment type="caution">
    <text evidence="2">The sequence shown here is derived from an EMBL/GenBank/DDBJ whole genome shotgun (WGS) entry which is preliminary data.</text>
</comment>
<reference evidence="2 3" key="1">
    <citation type="submission" date="2017-02" db="EMBL/GenBank/DDBJ databases">
        <title>Chromobacterium haemolyticum H5244.</title>
        <authorList>
            <person name="Gulvik C.A."/>
        </authorList>
    </citation>
    <scope>NUCLEOTIDE SEQUENCE [LARGE SCALE GENOMIC DNA]</scope>
    <source>
        <strain evidence="2 3">H5244</strain>
    </source>
</reference>
<dbReference type="RefSeq" id="WP_081555339.1">
    <property type="nucleotide sequence ID" value="NZ_MUKV01000009.1"/>
</dbReference>
<name>A0A1W0D2K5_9NEIS</name>
<sequence>MPRARIISQHDGAQLPALDLRTLGRPFHLLPVFGKALQEELADFLQQELNRRYHARFHIRVLEQAQPAADERRWLWHALDGCQLGSHIERPLLLRLLDYRFGAPATQPDADAGAPAETETERRLARSLAERLLPRLLQCVLRLDRQAGGLPPGPADCALLPFVPPGTGVWEIRLDIGDGEHAVGALRLQLDAACFERLLKNLSGRRDSADAQAAPAETFRDRLRVRLQARLLDREMALGDIMDLRPGSVLPVTLQARSEVLVGASRLFEAEVAEQHGKLCLTDFVVSE</sequence>
<organism evidence="2 3">
    <name type="scientific">Chromobacterium haemolyticum</name>
    <dbReference type="NCBI Taxonomy" id="394935"/>
    <lineage>
        <taxon>Bacteria</taxon>
        <taxon>Pseudomonadati</taxon>
        <taxon>Pseudomonadota</taxon>
        <taxon>Betaproteobacteria</taxon>
        <taxon>Neisseriales</taxon>
        <taxon>Chromobacteriaceae</taxon>
        <taxon>Chromobacterium</taxon>
    </lineage>
</organism>
<evidence type="ECO:0000313" key="2">
    <source>
        <dbReference type="EMBL" id="OQS41082.1"/>
    </source>
</evidence>
<evidence type="ECO:0000313" key="3">
    <source>
        <dbReference type="Proteomes" id="UP000192721"/>
    </source>
</evidence>
<proteinExistence type="predicted"/>
<dbReference type="Pfam" id="PF01052">
    <property type="entry name" value="FliMN_C"/>
    <property type="match status" value="1"/>
</dbReference>
<dbReference type="Proteomes" id="UP000192721">
    <property type="component" value="Unassembled WGS sequence"/>
</dbReference>
<dbReference type="InterPro" id="IPR001543">
    <property type="entry name" value="FliN-like_C"/>
</dbReference>
<dbReference type="EMBL" id="MUKV01000009">
    <property type="protein sequence ID" value="OQS41082.1"/>
    <property type="molecule type" value="Genomic_DNA"/>
</dbReference>
<dbReference type="SUPFAM" id="SSF101801">
    <property type="entry name" value="Surface presentation of antigens (SPOA)"/>
    <property type="match status" value="1"/>
</dbReference>
<feature type="domain" description="Flagellar motor switch protein FliN-like C-terminal" evidence="1">
    <location>
        <begin position="223"/>
        <end position="281"/>
    </location>
</feature>